<dbReference type="EMBL" id="BJXB01000002">
    <property type="protein sequence ID" value="GEM45043.1"/>
    <property type="molecule type" value="Genomic_DNA"/>
</dbReference>
<feature type="transmembrane region" description="Helical" evidence="1">
    <location>
        <begin position="136"/>
        <end position="154"/>
    </location>
</feature>
<dbReference type="Pfam" id="PF04235">
    <property type="entry name" value="DUF418"/>
    <property type="match status" value="1"/>
</dbReference>
<evidence type="ECO:0000259" key="2">
    <source>
        <dbReference type="Pfam" id="PF04235"/>
    </source>
</evidence>
<reference evidence="3 4" key="1">
    <citation type="submission" date="2019-07" db="EMBL/GenBank/DDBJ databases">
        <title>Whole genome shotgun sequence of Deinococcus cellulosilyticus NBRC 106333.</title>
        <authorList>
            <person name="Hosoyama A."/>
            <person name="Uohara A."/>
            <person name="Ohji S."/>
            <person name="Ichikawa N."/>
        </authorList>
    </citation>
    <scope>NUCLEOTIDE SEQUENCE [LARGE SCALE GENOMIC DNA]</scope>
    <source>
        <strain evidence="3 4">NBRC 106333</strain>
    </source>
</reference>
<accession>A0A511MWT4</accession>
<feature type="transmembrane region" description="Helical" evidence="1">
    <location>
        <begin position="63"/>
        <end position="79"/>
    </location>
</feature>
<dbReference type="InterPro" id="IPR052529">
    <property type="entry name" value="Bact_Transport_Assoc"/>
</dbReference>
<evidence type="ECO:0000313" key="4">
    <source>
        <dbReference type="Proteomes" id="UP000321306"/>
    </source>
</evidence>
<keyword evidence="1" id="KW-0812">Transmembrane</keyword>
<feature type="transmembrane region" description="Helical" evidence="1">
    <location>
        <begin position="100"/>
        <end position="130"/>
    </location>
</feature>
<feature type="domain" description="DUF418" evidence="2">
    <location>
        <begin position="241"/>
        <end position="398"/>
    </location>
</feature>
<feature type="transmembrane region" description="Helical" evidence="1">
    <location>
        <begin position="333"/>
        <end position="353"/>
    </location>
</feature>
<name>A0A511MWT4_DEIC1</name>
<comment type="caution">
    <text evidence="3">The sequence shown here is derived from an EMBL/GenBank/DDBJ whole genome shotgun (WGS) entry which is preliminary data.</text>
</comment>
<keyword evidence="1" id="KW-1133">Transmembrane helix</keyword>
<feature type="transmembrane region" description="Helical" evidence="1">
    <location>
        <begin position="12"/>
        <end position="30"/>
    </location>
</feature>
<protein>
    <recommendedName>
        <fullName evidence="2">DUF418 domain-containing protein</fullName>
    </recommendedName>
</protein>
<organism evidence="3 4">
    <name type="scientific">Deinococcus cellulosilyticus (strain DSM 18568 / NBRC 106333 / KACC 11606 / 5516J-15)</name>
    <dbReference type="NCBI Taxonomy" id="1223518"/>
    <lineage>
        <taxon>Bacteria</taxon>
        <taxon>Thermotogati</taxon>
        <taxon>Deinococcota</taxon>
        <taxon>Deinococci</taxon>
        <taxon>Deinococcales</taxon>
        <taxon>Deinococcaceae</taxon>
        <taxon>Deinococcus</taxon>
    </lineage>
</organism>
<keyword evidence="1" id="KW-0472">Membrane</keyword>
<dbReference type="InterPro" id="IPR007349">
    <property type="entry name" value="DUF418"/>
</dbReference>
<dbReference type="OrthoDB" id="9807744at2"/>
<evidence type="ECO:0000256" key="1">
    <source>
        <dbReference type="SAM" id="Phobius"/>
    </source>
</evidence>
<proteinExistence type="predicted"/>
<feature type="transmembrane region" description="Helical" evidence="1">
    <location>
        <begin position="362"/>
        <end position="380"/>
    </location>
</feature>
<dbReference type="PANTHER" id="PTHR30590:SF2">
    <property type="entry name" value="INNER MEMBRANE PROTEIN"/>
    <property type="match status" value="1"/>
</dbReference>
<dbReference type="AlphaFoldDB" id="A0A511MWT4"/>
<dbReference type="RefSeq" id="WP_146882311.1">
    <property type="nucleotide sequence ID" value="NZ_BJXB01000002.1"/>
</dbReference>
<dbReference type="Proteomes" id="UP000321306">
    <property type="component" value="Unassembled WGS sequence"/>
</dbReference>
<sequence>MNSKRITAIDTLRGFALLGILLMNISSFSMPDEAYYNPNVYGGTDFWNQLEFSVMYVLADQKFMALFSLLFGASMMLLIQKLKSQQRPAARIHYIRNGWLLVFGLLHMILLWDGDILLVYALCGMVLYPLHRLPPAWQFGLGLMLFLSPIALFVQGLQTVQGFSAAELKTLQNLWHPPLSVIQQDIAVYQSDFLNQMAYRLGINAPDTPPSRAKDLMLGVVLADGFARALGMMLCGMALYTWGIITGKASTQLYSRCVKVGFGIGLPLSLFALYQQHQHGWDVTHSLFTGKMLSSLYTPFMAAGYLGMMMLWARSERFLILQQRLTTLGQMALSNYIGQSILAALIFTGLGLYGKVNRMEQLGIVLLIWGVQLTFSHWWLSRCQYGPLEWLWRSLTYRRVERLQRKAETPAT</sequence>
<feature type="transmembrane region" description="Helical" evidence="1">
    <location>
        <begin position="253"/>
        <end position="274"/>
    </location>
</feature>
<evidence type="ECO:0000313" key="3">
    <source>
        <dbReference type="EMBL" id="GEM45043.1"/>
    </source>
</evidence>
<gene>
    <name evidence="3" type="ORF">DC3_06780</name>
</gene>
<feature type="transmembrane region" description="Helical" evidence="1">
    <location>
        <begin position="216"/>
        <end position="241"/>
    </location>
</feature>
<feature type="transmembrane region" description="Helical" evidence="1">
    <location>
        <begin position="295"/>
        <end position="313"/>
    </location>
</feature>
<dbReference type="PANTHER" id="PTHR30590">
    <property type="entry name" value="INNER MEMBRANE PROTEIN"/>
    <property type="match status" value="1"/>
</dbReference>
<keyword evidence="4" id="KW-1185">Reference proteome</keyword>